<dbReference type="EnsemblFungi" id="PTTG_09451-t43_1">
    <property type="protein sequence ID" value="PTTG_09451-t43_1-p1"/>
    <property type="gene ID" value="PTTG_09451"/>
</dbReference>
<evidence type="ECO:0000313" key="1">
    <source>
        <dbReference type="EMBL" id="OAV89427.1"/>
    </source>
</evidence>
<dbReference type="Proteomes" id="UP000005240">
    <property type="component" value="Unassembled WGS sequence"/>
</dbReference>
<dbReference type="PANTHER" id="PTHR33266:SF1">
    <property type="entry name" value="F-BOX DOMAIN-CONTAINING PROTEIN"/>
    <property type="match status" value="1"/>
</dbReference>
<dbReference type="AlphaFoldDB" id="A0A180G9R7"/>
<proteinExistence type="predicted"/>
<evidence type="ECO:0000313" key="3">
    <source>
        <dbReference type="Proteomes" id="UP000005240"/>
    </source>
</evidence>
<dbReference type="STRING" id="630390.A0A180G9R7"/>
<dbReference type="OrthoDB" id="107110at2759"/>
<reference evidence="1" key="2">
    <citation type="submission" date="2016-05" db="EMBL/GenBank/DDBJ databases">
        <title>Comparative analysis highlights variable genome content of wheat rusts and divergence of the mating loci.</title>
        <authorList>
            <person name="Cuomo C.A."/>
            <person name="Bakkeren G."/>
            <person name="Szabo L."/>
            <person name="Khalil H."/>
            <person name="Joly D."/>
            <person name="Goldberg J."/>
            <person name="Young S."/>
            <person name="Zeng Q."/>
            <person name="Fellers J."/>
        </authorList>
    </citation>
    <scope>NUCLEOTIDE SEQUENCE [LARGE SCALE GENOMIC DNA]</scope>
    <source>
        <strain evidence="1">1-1 BBBD Race 1</strain>
    </source>
</reference>
<protein>
    <submittedName>
        <fullName evidence="1 2">Uncharacterized protein</fullName>
    </submittedName>
</protein>
<organism evidence="1">
    <name type="scientific">Puccinia triticina (isolate 1-1 / race 1 (BBBD))</name>
    <name type="common">Brown leaf rust fungus</name>
    <dbReference type="NCBI Taxonomy" id="630390"/>
    <lineage>
        <taxon>Eukaryota</taxon>
        <taxon>Fungi</taxon>
        <taxon>Dikarya</taxon>
        <taxon>Basidiomycota</taxon>
        <taxon>Pucciniomycotina</taxon>
        <taxon>Pucciniomycetes</taxon>
        <taxon>Pucciniales</taxon>
        <taxon>Pucciniaceae</taxon>
        <taxon>Puccinia</taxon>
    </lineage>
</organism>
<keyword evidence="3" id="KW-1185">Reference proteome</keyword>
<dbReference type="VEuPathDB" id="FungiDB:PTTG_09451"/>
<sequence length="894" mass="100852">MNSSTERKGVASDEDLAQLRNQYKGLHSNKQCDDDQSLNRLLGASSVRKVKEYLDGLAEAYSKAGTVHENGRNTIWVGFLLRQPRARARLLDYFELEEGGDLDNKFVKLAFFHQYPRWAQDEDVSMNWMLNALLANSMAAGEDLLAVAVPDPEHMQIIQAGYQHEYLRHETIVLPILTRLGKGAQEWSADHLAPLTSLIGPSMIGKTRLLQQLAKSICVVYLCLRPHASSGEPPRSKLADQMVPVRLKSDELELEYTRLLCAIFQVVAEFFSSQSAHASEEERLTKWFEFNDKCGNEFASRVDDKVKKTPDNRVKADTLLTTSLKELYQITCFIENPHLKLLLAIDEARTLVELETNDPFKVSYFRILRRVLSQIPTSSGFFALVTDTTVTVADFNHTLINDPSARPEPGSKPKLTFEPIYDIGTFDSKVPPGRPRTWEALLSPQRLFSYGFPIFRIYVETAEARKKSIPEIIKNLREFAIEKLLCNSRVAQLSEGQLFALLGPTIQPQIYEAARLNSELISSHLALCLYISPSRERIISEYPSQFTLSMAANYFLARGEDRMICCIKALTVILRQGLISSGNAGELASRIILLLAMHKAMDSNGSTEIPYGCSVRLVDFLCALTGQVTEKVDLENLDRRTKKALGLENLDLGDIAPEHQKRLLTEGRLFWNHFVQITYTPHKADFLEFLYRGLAIQCKPNQPSFDQLFTIYLEPGGSTSELNEDRISFCGVQAKNGGVDWGKEMPKWTDDNAGIKINKTNPYLVLVFSFKTSYTRQTLPKVANRGYRIFHGLTDIKCLSDGISNALKELLAVEEDVRAFYNDDHMRKFVQTSRPAVYPIKRRDSDDEINFDSNINPDGTCIQHHDTNDEINLNSNIDPDVVGTCGGSDCEMND</sequence>
<dbReference type="PANTHER" id="PTHR33266">
    <property type="entry name" value="CHROMOSOME 15, WHOLE GENOME SHOTGUN SEQUENCE"/>
    <property type="match status" value="1"/>
</dbReference>
<evidence type="ECO:0000313" key="2">
    <source>
        <dbReference type="EnsemblFungi" id="PTTG_09451-t43_1-p1"/>
    </source>
</evidence>
<reference evidence="2 3" key="3">
    <citation type="journal article" date="2017" name="G3 (Bethesda)">
        <title>Comparative analysis highlights variable genome content of wheat rusts and divergence of the mating loci.</title>
        <authorList>
            <person name="Cuomo C.A."/>
            <person name="Bakkeren G."/>
            <person name="Khalil H.B."/>
            <person name="Panwar V."/>
            <person name="Joly D."/>
            <person name="Linning R."/>
            <person name="Sakthikumar S."/>
            <person name="Song X."/>
            <person name="Adiconis X."/>
            <person name="Fan L."/>
            <person name="Goldberg J.M."/>
            <person name="Levin J.Z."/>
            <person name="Young S."/>
            <person name="Zeng Q."/>
            <person name="Anikster Y."/>
            <person name="Bruce M."/>
            <person name="Wang M."/>
            <person name="Yin C."/>
            <person name="McCallum B."/>
            <person name="Szabo L.J."/>
            <person name="Hulbert S."/>
            <person name="Chen X."/>
            <person name="Fellers J.P."/>
        </authorList>
    </citation>
    <scope>NUCLEOTIDE SEQUENCE</scope>
    <source>
        <strain evidence="2">isolate 1-1 / race 1 (BBBD)</strain>
        <strain evidence="3">Isolate 1-1 / race 1 (BBBD)</strain>
    </source>
</reference>
<gene>
    <name evidence="1" type="ORF">PTTG_09451</name>
</gene>
<reference evidence="1" key="1">
    <citation type="submission" date="2009-11" db="EMBL/GenBank/DDBJ databases">
        <authorList>
            <consortium name="The Broad Institute Genome Sequencing Platform"/>
            <person name="Ward D."/>
            <person name="Feldgarden M."/>
            <person name="Earl A."/>
            <person name="Young S.K."/>
            <person name="Zeng Q."/>
            <person name="Koehrsen M."/>
            <person name="Alvarado L."/>
            <person name="Berlin A."/>
            <person name="Bochicchio J."/>
            <person name="Borenstein D."/>
            <person name="Chapman S.B."/>
            <person name="Chen Z."/>
            <person name="Engels R."/>
            <person name="Freedman E."/>
            <person name="Gellesch M."/>
            <person name="Goldberg J."/>
            <person name="Griggs A."/>
            <person name="Gujja S."/>
            <person name="Heilman E."/>
            <person name="Heiman D."/>
            <person name="Hepburn T."/>
            <person name="Howarth C."/>
            <person name="Jen D."/>
            <person name="Larson L."/>
            <person name="Lewis B."/>
            <person name="Mehta T."/>
            <person name="Park D."/>
            <person name="Pearson M."/>
            <person name="Roberts A."/>
            <person name="Saif S."/>
            <person name="Shea T."/>
            <person name="Shenoy N."/>
            <person name="Sisk P."/>
            <person name="Stolte C."/>
            <person name="Sykes S."/>
            <person name="Thomson T."/>
            <person name="Walk T."/>
            <person name="White J."/>
            <person name="Yandava C."/>
            <person name="Izard J."/>
            <person name="Baranova O.V."/>
            <person name="Blanton J.M."/>
            <person name="Tanner A.C."/>
            <person name="Dewhirst F.E."/>
            <person name="Haas B."/>
            <person name="Nusbaum C."/>
            <person name="Birren B."/>
        </authorList>
    </citation>
    <scope>NUCLEOTIDE SEQUENCE [LARGE SCALE GENOMIC DNA]</scope>
    <source>
        <strain evidence="1">1-1 BBBD Race 1</strain>
    </source>
</reference>
<reference evidence="2" key="4">
    <citation type="submission" date="2025-05" db="UniProtKB">
        <authorList>
            <consortium name="EnsemblFungi"/>
        </authorList>
    </citation>
    <scope>IDENTIFICATION</scope>
    <source>
        <strain evidence="2">isolate 1-1 / race 1 (BBBD)</strain>
    </source>
</reference>
<accession>A0A180G9R7</accession>
<name>A0A180G9R7_PUCT1</name>
<dbReference type="EMBL" id="ADAS02000128">
    <property type="protein sequence ID" value="OAV89427.1"/>
    <property type="molecule type" value="Genomic_DNA"/>
</dbReference>